<dbReference type="AlphaFoldDB" id="A0A7C4TDS7"/>
<protein>
    <submittedName>
        <fullName evidence="4">LPS-assembly protein LptD</fullName>
    </submittedName>
</protein>
<dbReference type="PANTHER" id="PTHR30189">
    <property type="entry name" value="LPS-ASSEMBLY PROTEIN"/>
    <property type="match status" value="1"/>
</dbReference>
<evidence type="ECO:0000259" key="2">
    <source>
        <dbReference type="Pfam" id="PF13100"/>
    </source>
</evidence>
<dbReference type="EMBL" id="DTGZ01000184">
    <property type="protein sequence ID" value="HGV98566.1"/>
    <property type="molecule type" value="Genomic_DNA"/>
</dbReference>
<dbReference type="GO" id="GO:0009279">
    <property type="term" value="C:cell outer membrane"/>
    <property type="evidence" value="ECO:0007669"/>
    <property type="project" value="TreeGrafter"/>
</dbReference>
<dbReference type="Pfam" id="PF13100">
    <property type="entry name" value="OstA_2"/>
    <property type="match status" value="1"/>
</dbReference>
<evidence type="ECO:0000256" key="1">
    <source>
        <dbReference type="ARBA" id="ARBA00023237"/>
    </source>
</evidence>
<dbReference type="GO" id="GO:1990351">
    <property type="term" value="C:transporter complex"/>
    <property type="evidence" value="ECO:0007669"/>
    <property type="project" value="TreeGrafter"/>
</dbReference>
<feature type="domain" description="LPS-assembly protein LptD central" evidence="3">
    <location>
        <begin position="158"/>
        <end position="258"/>
    </location>
</feature>
<proteinExistence type="predicted"/>
<feature type="domain" description="Organic solvent tolerance-like N-terminal" evidence="2">
    <location>
        <begin position="37"/>
        <end position="102"/>
    </location>
</feature>
<evidence type="ECO:0000313" key="4">
    <source>
        <dbReference type="EMBL" id="HGV98566.1"/>
    </source>
</evidence>
<evidence type="ECO:0000259" key="3">
    <source>
        <dbReference type="Pfam" id="PF19838"/>
    </source>
</evidence>
<name>A0A7C4TDS7_UNCW3</name>
<dbReference type="Pfam" id="PF19838">
    <property type="entry name" value="LptD_2"/>
    <property type="match status" value="2"/>
</dbReference>
<gene>
    <name evidence="4" type="ORF">ENV60_09790</name>
</gene>
<organism evidence="4">
    <name type="scientific">candidate division WOR-3 bacterium</name>
    <dbReference type="NCBI Taxonomy" id="2052148"/>
    <lineage>
        <taxon>Bacteria</taxon>
        <taxon>Bacteria division WOR-3</taxon>
    </lineage>
</organism>
<comment type="caution">
    <text evidence="4">The sequence shown here is derived from an EMBL/GenBank/DDBJ whole genome shotgun (WGS) entry which is preliminary data.</text>
</comment>
<dbReference type="InterPro" id="IPR050218">
    <property type="entry name" value="LptD"/>
</dbReference>
<dbReference type="PANTHER" id="PTHR30189:SF1">
    <property type="entry name" value="LPS-ASSEMBLY PROTEIN LPTD"/>
    <property type="match status" value="1"/>
</dbReference>
<keyword evidence="1" id="KW-0998">Cell outer membrane</keyword>
<accession>A0A7C4TDS7</accession>
<reference evidence="4" key="1">
    <citation type="journal article" date="2020" name="mSystems">
        <title>Genome- and Community-Level Interaction Insights into Carbon Utilization and Element Cycling Functions of Hydrothermarchaeota in Hydrothermal Sediment.</title>
        <authorList>
            <person name="Zhou Z."/>
            <person name="Liu Y."/>
            <person name="Xu W."/>
            <person name="Pan J."/>
            <person name="Luo Z.H."/>
            <person name="Li M."/>
        </authorList>
    </citation>
    <scope>NUCLEOTIDE SEQUENCE [LARGE SCALE GENOMIC DNA]</scope>
    <source>
        <strain evidence="4">SpSt-774</strain>
    </source>
</reference>
<dbReference type="Gene3D" id="2.60.450.10">
    <property type="entry name" value="Lipopolysaccharide (LPS) transport protein A like domain"/>
    <property type="match status" value="1"/>
</dbReference>
<sequence>MPLLTFFFFFQLKNDTLPGDSANLVNYSAKKIIYDLDNSVVILNDSAYISYRDIQLFSDSAHYYTDKNTLDAFGMCHLKQINDSIKGDYLRYNLETKKAKMIQGKTQIEKGYIEGRDIYWVREKVINVYDGKYTTCSDSPPHYYFYAPKMKVYLGDMVIARPIYLYIYDLPVMAAPFWFVPISSKRKSGLLPFKAGNSRQFGKFIRGFAYYYVINDYADMTLQIDAMEKKGIMPRFEGIWDYNPFSKGTIYVSYIDEIDTHRKRYDIGARNNSSYFLFGSNFNCDLKYLSDNSYASDFAETTIVWADREITSQATLNRNFGEVSNSLIWERRVDFVDTTTYEKIPYYTITTPGKVLFSFLSYSFLGHISYERRIRPEEKYEAGGANIHTSPSFKQNLFDLFTISPGLDLDLAIYQRDTLNNQYPMRFGYSFNTNASTSIYRVFGLEMFGLHGVLHKVMPTISYFWTPDFDFGRFPSVYGIPNYSRAHGFNFGLSQEFEAKVGEKLEKKNFLQISLNSGYNLLNDTLSPINFSLNLPVNPFPGPITNFNIRVGGYYNIYTQDYTYTVNNETGIQAENFKININQSYTRGGDYQIWFNGEIKPTKNWSISYSARYDYKNKKVVDYGIIFTRNLHCWEGIFSFSQLGDDWRYDFKVHIKEIPEVAIGRGLLGYILE</sequence>
<dbReference type="InterPro" id="IPR045659">
    <property type="entry name" value="LptD_2"/>
</dbReference>
<feature type="domain" description="LPS-assembly protein LptD central" evidence="3">
    <location>
        <begin position="396"/>
        <end position="537"/>
    </location>
</feature>
<keyword evidence="1" id="KW-0472">Membrane</keyword>
<dbReference type="InterPro" id="IPR005653">
    <property type="entry name" value="OstA-like_N"/>
</dbReference>